<gene>
    <name evidence="1" type="ORF">ACJDTP_19450</name>
</gene>
<organism evidence="1 2">
    <name type="scientific">Candidatus Clostridium helianthi</name>
    <dbReference type="NCBI Taxonomy" id="3381660"/>
    <lineage>
        <taxon>Bacteria</taxon>
        <taxon>Bacillati</taxon>
        <taxon>Bacillota</taxon>
        <taxon>Clostridia</taxon>
        <taxon>Eubacteriales</taxon>
        <taxon>Clostridiaceae</taxon>
        <taxon>Clostridium</taxon>
    </lineage>
</organism>
<reference evidence="1 2" key="1">
    <citation type="submission" date="2024-11" db="EMBL/GenBank/DDBJ databases">
        <authorList>
            <person name="Heng Y.C."/>
            <person name="Lim A.C.H."/>
            <person name="Lee J.K.Y."/>
            <person name="Kittelmann S."/>
        </authorList>
    </citation>
    <scope>NUCLEOTIDE SEQUENCE [LARGE SCALE GENOMIC DNA]</scope>
    <source>
        <strain evidence="1 2">WILCCON 0112</strain>
    </source>
</reference>
<comment type="caution">
    <text evidence="1">The sequence shown here is derived from an EMBL/GenBank/DDBJ whole genome shotgun (WGS) entry which is preliminary data.</text>
</comment>
<dbReference type="RefSeq" id="WP_406762155.1">
    <property type="nucleotide sequence ID" value="NZ_JBJIAB010000030.1"/>
</dbReference>
<evidence type="ECO:0000313" key="2">
    <source>
        <dbReference type="Proteomes" id="UP001623600"/>
    </source>
</evidence>
<name>A0ABW8S8S1_9CLOT</name>
<proteinExistence type="predicted"/>
<protein>
    <submittedName>
        <fullName evidence="1">Uncharacterized protein</fullName>
    </submittedName>
</protein>
<accession>A0ABW8S8S1</accession>
<dbReference type="Proteomes" id="UP001623600">
    <property type="component" value="Unassembled WGS sequence"/>
</dbReference>
<evidence type="ECO:0000313" key="1">
    <source>
        <dbReference type="EMBL" id="MFL0167251.1"/>
    </source>
</evidence>
<dbReference type="EMBL" id="JBJIAB010000030">
    <property type="protein sequence ID" value="MFL0167251.1"/>
    <property type="molecule type" value="Genomic_DNA"/>
</dbReference>
<sequence length="52" mass="6311">MSFDQVTDFSAFEKLNNLKKIYIMDSKEEEKDFQENIKKYLKSDDVKFGYFD</sequence>
<keyword evidence="2" id="KW-1185">Reference proteome</keyword>